<protein>
    <submittedName>
        <fullName evidence="2">Uncharacterized protein</fullName>
    </submittedName>
</protein>
<evidence type="ECO:0000256" key="1">
    <source>
        <dbReference type="SAM" id="Phobius"/>
    </source>
</evidence>
<proteinExistence type="predicted"/>
<keyword evidence="1" id="KW-1133">Transmembrane helix</keyword>
<keyword evidence="1" id="KW-0812">Transmembrane</keyword>
<accession>R9H9G3</accession>
<keyword evidence="1" id="KW-0472">Membrane</keyword>
<evidence type="ECO:0000313" key="3">
    <source>
        <dbReference type="Proteomes" id="UP000014207"/>
    </source>
</evidence>
<organism evidence="2 3">
    <name type="scientific">Bacteroides thetaiotaomicron dnLKV9</name>
    <dbReference type="NCBI Taxonomy" id="1235785"/>
    <lineage>
        <taxon>Bacteria</taxon>
        <taxon>Pseudomonadati</taxon>
        <taxon>Bacteroidota</taxon>
        <taxon>Bacteroidia</taxon>
        <taxon>Bacteroidales</taxon>
        <taxon>Bacteroidaceae</taxon>
        <taxon>Bacteroides</taxon>
    </lineage>
</organism>
<sequence>MKILLIMTGVLYLPGMLWIIYQIRHAPTDLELWGEEIE</sequence>
<dbReference type="PATRIC" id="fig|1235785.3.peg.2506"/>
<dbReference type="EMBL" id="ASSM01000009">
    <property type="protein sequence ID" value="EOS00647.1"/>
    <property type="molecule type" value="Genomic_DNA"/>
</dbReference>
<evidence type="ECO:0000313" key="2">
    <source>
        <dbReference type="EMBL" id="EOS00647.1"/>
    </source>
</evidence>
<feature type="transmembrane region" description="Helical" evidence="1">
    <location>
        <begin position="5"/>
        <end position="23"/>
    </location>
</feature>
<name>R9H9G3_BACT4</name>
<dbReference type="AlphaFoldDB" id="R9H9G3"/>
<reference evidence="2 3" key="1">
    <citation type="submission" date="2013-04" db="EMBL/GenBank/DDBJ databases">
        <title>The Genome Sequence of Bacteroides thetaiotaomicron dnLKV9.</title>
        <authorList>
            <consortium name="The Broad Institute Genomics Platform"/>
            <consortium name="The Broad Institute Genome Sequencing Center for Infectious Disease"/>
            <person name="Earl A."/>
            <person name="Xavier R."/>
            <person name="Kuhn K."/>
            <person name="Stappenbeck T."/>
            <person name="Walker B."/>
            <person name="Young S."/>
            <person name="Zeng Q."/>
            <person name="Gargeya S."/>
            <person name="Fitzgerald M."/>
            <person name="Haas B."/>
            <person name="Abouelleil A."/>
            <person name="Allen A.W."/>
            <person name="Alvarado L."/>
            <person name="Arachchi H.M."/>
            <person name="Berlin A.M."/>
            <person name="Chapman S.B."/>
            <person name="Gainer-Dewar J."/>
            <person name="Goldberg J."/>
            <person name="Griggs A."/>
            <person name="Gujja S."/>
            <person name="Hansen M."/>
            <person name="Howarth C."/>
            <person name="Imamovic A."/>
            <person name="Ireland A."/>
            <person name="Larimer J."/>
            <person name="McCowan C."/>
            <person name="Murphy C."/>
            <person name="Pearson M."/>
            <person name="Poon T.W."/>
            <person name="Priest M."/>
            <person name="Roberts A."/>
            <person name="Saif S."/>
            <person name="Shea T."/>
            <person name="Sisk P."/>
            <person name="Sykes S."/>
            <person name="Wortman J."/>
            <person name="Nusbaum C."/>
            <person name="Birren B."/>
        </authorList>
    </citation>
    <scope>NUCLEOTIDE SEQUENCE [LARGE SCALE GENOMIC DNA]</scope>
    <source>
        <strain evidence="3">dnLKV9</strain>
    </source>
</reference>
<dbReference type="Proteomes" id="UP000014207">
    <property type="component" value="Unassembled WGS sequence"/>
</dbReference>
<dbReference type="HOGENOM" id="CLU_219957_0_0_10"/>
<gene>
    <name evidence="2" type="ORF">C799_02496</name>
</gene>
<comment type="caution">
    <text evidence="2">The sequence shown here is derived from an EMBL/GenBank/DDBJ whole genome shotgun (WGS) entry which is preliminary data.</text>
</comment>